<protein>
    <submittedName>
        <fullName evidence="1">Uncharacterized protein</fullName>
    </submittedName>
</protein>
<evidence type="ECO:0000313" key="2">
    <source>
        <dbReference type="Proteomes" id="UP001176517"/>
    </source>
</evidence>
<dbReference type="SUPFAM" id="SSF52047">
    <property type="entry name" value="RNI-like"/>
    <property type="match status" value="1"/>
</dbReference>
<sequence length="595" mass="68248">MSLPFLVRVLDIPLSKLNAYQTLFDHHPELDRHVRFVRILDDLAVTMFRHCNWATSIQIYEPSDDEEDEVTGTVRRVPRFHPPSDDRLKETHRHWLQLKAFITRRWSGARFDITCGVSSVNGLSEALKRPNLKRNVVALRWIGDHVEPEDSDGEEERRRARYSKLWTKVAKVIQAVVKAQEGHDVKLATLQIEDRHDDTPLSHWIAECVWHAVEGIPSSHLHTWSVNVRSPCSNEPSESNVFSRDWSNMKRLVFNVGAEDEEFDVTTRIENEELEPDVDTWISAHPLLEHLDIRAWSTIPPLSLAYDFPNLTSIALQQCEPAPVGDFLLQHGHKLIELELPRCIRSGGLPAAIRPGLVMPNLRILRAPPRVAAALVDGQSVPQLAHIELKWTKGYRELMLEEWILPGSEVAYSITCLEIRLEDDELVTALQGLSSTSFNADRFPSLVELCLSSTYESSTLEGNFKAFGFSLNYLRIILELLEPLQSLRALRIEGSPFRPLASDEIHMRADRAPRRLGYITWHSPSFNYSEQLRVMFDPPQVSDETPREWLVMRRLPASFRAHISEEGEWIRSCKVWNNNTLFDHTVSPPRLPPQS</sequence>
<accession>A0AAN6JS07</accession>
<name>A0AAN6JS07_9BASI</name>
<dbReference type="Gene3D" id="3.80.10.10">
    <property type="entry name" value="Ribonuclease Inhibitor"/>
    <property type="match status" value="1"/>
</dbReference>
<keyword evidence="2" id="KW-1185">Reference proteome</keyword>
<reference evidence="1" key="1">
    <citation type="journal article" date="2023" name="PhytoFront">
        <title>Draft Genome Resources of Seven Strains of Tilletia horrida, Causal Agent of Kernel Smut of Rice.</title>
        <authorList>
            <person name="Khanal S."/>
            <person name="Antony Babu S."/>
            <person name="Zhou X.G."/>
        </authorList>
    </citation>
    <scope>NUCLEOTIDE SEQUENCE</scope>
    <source>
        <strain evidence="1">TX6</strain>
    </source>
</reference>
<evidence type="ECO:0000313" key="1">
    <source>
        <dbReference type="EMBL" id="KAK0553319.1"/>
    </source>
</evidence>
<dbReference type="AlphaFoldDB" id="A0AAN6JS07"/>
<comment type="caution">
    <text evidence="1">The sequence shown here is derived from an EMBL/GenBank/DDBJ whole genome shotgun (WGS) entry which is preliminary data.</text>
</comment>
<dbReference type="EMBL" id="JAPDMZ010000052">
    <property type="protein sequence ID" value="KAK0553319.1"/>
    <property type="molecule type" value="Genomic_DNA"/>
</dbReference>
<proteinExistence type="predicted"/>
<dbReference type="InterPro" id="IPR032675">
    <property type="entry name" value="LRR_dom_sf"/>
</dbReference>
<dbReference type="Proteomes" id="UP001176517">
    <property type="component" value="Unassembled WGS sequence"/>
</dbReference>
<gene>
    <name evidence="1" type="ORF">OC846_002562</name>
</gene>
<organism evidence="1 2">
    <name type="scientific">Tilletia horrida</name>
    <dbReference type="NCBI Taxonomy" id="155126"/>
    <lineage>
        <taxon>Eukaryota</taxon>
        <taxon>Fungi</taxon>
        <taxon>Dikarya</taxon>
        <taxon>Basidiomycota</taxon>
        <taxon>Ustilaginomycotina</taxon>
        <taxon>Exobasidiomycetes</taxon>
        <taxon>Tilletiales</taxon>
        <taxon>Tilletiaceae</taxon>
        <taxon>Tilletia</taxon>
    </lineage>
</organism>